<dbReference type="EMBL" id="GL377318">
    <property type="protein sequence ID" value="EFI91236.1"/>
    <property type="molecule type" value="Genomic_DNA"/>
</dbReference>
<dbReference type="RefSeq" id="XP_003026139.1">
    <property type="nucleotide sequence ID" value="XM_003026093.1"/>
</dbReference>
<dbReference type="InParanoid" id="D8QLD0"/>
<dbReference type="GeneID" id="9596517"/>
<evidence type="ECO:0000313" key="2">
    <source>
        <dbReference type="Proteomes" id="UP000007431"/>
    </source>
</evidence>
<proteinExistence type="predicted"/>
<name>D8QLD0_SCHCM</name>
<dbReference type="AlphaFoldDB" id="D8QLD0"/>
<sequence>MPPKKATTKCNVKSPRTKKRSDLKNLKFYEHTTEQKAVKHMAALLHRKPKYGWPTDEELAIVQSSLLPPPTPMGLRPYATDALLSDAAMCVDDTSSDWSRSCGTGCSEFSTDDVYSPSYSPTLEDFDMPSACPFAPLPLSLEVDFESAPLDDSAGPATTTNASKPESRVQYCEWAHRDDSTHNPCGFCLNTLFADANLRSRISDHLSQSGLEADFVGGKSSWYRCRWKNCDNSHYETFLFDDLVEHVLHSHYKT</sequence>
<reference evidence="1 2" key="1">
    <citation type="journal article" date="2010" name="Nat. Biotechnol.">
        <title>Genome sequence of the model mushroom Schizophyllum commune.</title>
        <authorList>
            <person name="Ohm R.A."/>
            <person name="de Jong J.F."/>
            <person name="Lugones L.G."/>
            <person name="Aerts A."/>
            <person name="Kothe E."/>
            <person name="Stajich J.E."/>
            <person name="de Vries R.P."/>
            <person name="Record E."/>
            <person name="Levasseur A."/>
            <person name="Baker S.E."/>
            <person name="Bartholomew K.A."/>
            <person name="Coutinho P.M."/>
            <person name="Erdmann S."/>
            <person name="Fowler T.J."/>
            <person name="Gathman A.C."/>
            <person name="Lombard V."/>
            <person name="Henrissat B."/>
            <person name="Knabe N."/>
            <person name="Kuees U."/>
            <person name="Lilly W.W."/>
            <person name="Lindquist E."/>
            <person name="Lucas S."/>
            <person name="Magnuson J.K."/>
            <person name="Piumi F."/>
            <person name="Raudaskoski M."/>
            <person name="Salamov A."/>
            <person name="Schmutz J."/>
            <person name="Schwarze F.W.M.R."/>
            <person name="vanKuyk P.A."/>
            <person name="Horton J.S."/>
            <person name="Grigoriev I.V."/>
            <person name="Woesten H.A.B."/>
        </authorList>
    </citation>
    <scope>NUCLEOTIDE SEQUENCE [LARGE SCALE GENOMIC DNA]</scope>
    <source>
        <strain evidence="2">H4-8 / FGSC 9210</strain>
    </source>
</reference>
<dbReference type="KEGG" id="scm:SCHCO_02753922"/>
<dbReference type="HOGENOM" id="CLU_1094815_0_0_1"/>
<dbReference type="OrthoDB" id="10341722at2759"/>
<accession>D8QLD0</accession>
<protein>
    <submittedName>
        <fullName evidence="1">Uncharacterized protein</fullName>
    </submittedName>
</protein>
<dbReference type="VEuPathDB" id="FungiDB:SCHCODRAFT_02753922"/>
<organism evidence="2">
    <name type="scientific">Schizophyllum commune (strain H4-8 / FGSC 9210)</name>
    <name type="common">Split gill fungus</name>
    <dbReference type="NCBI Taxonomy" id="578458"/>
    <lineage>
        <taxon>Eukaryota</taxon>
        <taxon>Fungi</taxon>
        <taxon>Dikarya</taxon>
        <taxon>Basidiomycota</taxon>
        <taxon>Agaricomycotina</taxon>
        <taxon>Agaricomycetes</taxon>
        <taxon>Agaricomycetidae</taxon>
        <taxon>Agaricales</taxon>
        <taxon>Schizophyllaceae</taxon>
        <taxon>Schizophyllum</taxon>
    </lineage>
</organism>
<keyword evidence="2" id="KW-1185">Reference proteome</keyword>
<dbReference type="Proteomes" id="UP000007431">
    <property type="component" value="Unassembled WGS sequence"/>
</dbReference>
<feature type="non-terminal residue" evidence="1">
    <location>
        <position position="254"/>
    </location>
</feature>
<evidence type="ECO:0000313" key="1">
    <source>
        <dbReference type="EMBL" id="EFI91236.1"/>
    </source>
</evidence>
<gene>
    <name evidence="1" type="ORF">SCHCODRAFT_114648</name>
</gene>